<dbReference type="Gene3D" id="3.40.50.720">
    <property type="entry name" value="NAD(P)-binding Rossmann-like Domain"/>
    <property type="match status" value="1"/>
</dbReference>
<dbReference type="GO" id="GO:0016491">
    <property type="term" value="F:oxidoreductase activity"/>
    <property type="evidence" value="ECO:0007669"/>
    <property type="project" value="UniProtKB-KW"/>
</dbReference>
<evidence type="ECO:0000259" key="4">
    <source>
        <dbReference type="Pfam" id="PF13460"/>
    </source>
</evidence>
<accession>A0A2J6QL14</accession>
<dbReference type="AlphaFoldDB" id="A0A2J6QL14"/>
<organism evidence="5 6">
    <name type="scientific">Hyaloscypha hepaticicola</name>
    <dbReference type="NCBI Taxonomy" id="2082293"/>
    <lineage>
        <taxon>Eukaryota</taxon>
        <taxon>Fungi</taxon>
        <taxon>Dikarya</taxon>
        <taxon>Ascomycota</taxon>
        <taxon>Pezizomycotina</taxon>
        <taxon>Leotiomycetes</taxon>
        <taxon>Helotiales</taxon>
        <taxon>Hyaloscyphaceae</taxon>
        <taxon>Hyaloscypha</taxon>
    </lineage>
</organism>
<evidence type="ECO:0000256" key="2">
    <source>
        <dbReference type="ARBA" id="ARBA00022857"/>
    </source>
</evidence>
<dbReference type="Pfam" id="PF13460">
    <property type="entry name" value="NAD_binding_10"/>
    <property type="match status" value="1"/>
</dbReference>
<dbReference type="PANTHER" id="PTHR47706:SF10">
    <property type="entry name" value="NMRA-LIKE DOMAIN-CONTAINING PROTEIN"/>
    <property type="match status" value="1"/>
</dbReference>
<dbReference type="InterPro" id="IPR051609">
    <property type="entry name" value="NmrA/Isoflavone_reductase-like"/>
</dbReference>
<protein>
    <recommendedName>
        <fullName evidence="4">NAD(P)-binding domain-containing protein</fullName>
    </recommendedName>
</protein>
<evidence type="ECO:0000256" key="3">
    <source>
        <dbReference type="ARBA" id="ARBA00023002"/>
    </source>
</evidence>
<reference evidence="5 6" key="1">
    <citation type="submission" date="2016-05" db="EMBL/GenBank/DDBJ databases">
        <title>A degradative enzymes factory behind the ericoid mycorrhizal symbiosis.</title>
        <authorList>
            <consortium name="DOE Joint Genome Institute"/>
            <person name="Martino E."/>
            <person name="Morin E."/>
            <person name="Grelet G."/>
            <person name="Kuo A."/>
            <person name="Kohler A."/>
            <person name="Daghino S."/>
            <person name="Barry K."/>
            <person name="Choi C."/>
            <person name="Cichocki N."/>
            <person name="Clum A."/>
            <person name="Copeland A."/>
            <person name="Hainaut M."/>
            <person name="Haridas S."/>
            <person name="Labutti K."/>
            <person name="Lindquist E."/>
            <person name="Lipzen A."/>
            <person name="Khouja H.-R."/>
            <person name="Murat C."/>
            <person name="Ohm R."/>
            <person name="Olson A."/>
            <person name="Spatafora J."/>
            <person name="Veneault-Fourrey C."/>
            <person name="Henrissat B."/>
            <person name="Grigoriev I."/>
            <person name="Martin F."/>
            <person name="Perotto S."/>
        </authorList>
    </citation>
    <scope>NUCLEOTIDE SEQUENCE [LARGE SCALE GENOMIC DNA]</scope>
    <source>
        <strain evidence="5 6">UAMH 7357</strain>
    </source>
</reference>
<keyword evidence="2" id="KW-0521">NADP</keyword>
<keyword evidence="6" id="KW-1185">Reference proteome</keyword>
<dbReference type="InterPro" id="IPR036291">
    <property type="entry name" value="NAD(P)-bd_dom_sf"/>
</dbReference>
<dbReference type="SUPFAM" id="SSF51735">
    <property type="entry name" value="NAD(P)-binding Rossmann-fold domains"/>
    <property type="match status" value="1"/>
</dbReference>
<comment type="similarity">
    <text evidence="1">Belongs to the NmrA-type oxidoreductase family. Isoflavone reductase subfamily.</text>
</comment>
<dbReference type="EMBL" id="KZ613467">
    <property type="protein sequence ID" value="PMD26960.1"/>
    <property type="molecule type" value="Genomic_DNA"/>
</dbReference>
<evidence type="ECO:0000256" key="1">
    <source>
        <dbReference type="ARBA" id="ARBA00005725"/>
    </source>
</evidence>
<keyword evidence="3" id="KW-0560">Oxidoreductase</keyword>
<evidence type="ECO:0000313" key="5">
    <source>
        <dbReference type="EMBL" id="PMD26960.1"/>
    </source>
</evidence>
<name>A0A2J6QL14_9HELO</name>
<dbReference type="OrthoDB" id="9984533at2759"/>
<gene>
    <name evidence="5" type="ORF">NA56DRAFT_641582</name>
</gene>
<dbReference type="Proteomes" id="UP000235672">
    <property type="component" value="Unassembled WGS sequence"/>
</dbReference>
<dbReference type="PANTHER" id="PTHR47706">
    <property type="entry name" value="NMRA-LIKE FAMILY PROTEIN"/>
    <property type="match status" value="1"/>
</dbReference>
<feature type="domain" description="NAD(P)-binding" evidence="4">
    <location>
        <begin position="7"/>
        <end position="72"/>
    </location>
</feature>
<sequence length="81" mass="8207">MANKLQATGNLGPSVVKALLDAGFTVTALTRADSTSTVLAGAKVHKTDYSSHSSILEAFKGQDAVVSTIATAALGQQQGDC</sequence>
<proteinExistence type="inferred from homology"/>
<dbReference type="InterPro" id="IPR016040">
    <property type="entry name" value="NAD(P)-bd_dom"/>
</dbReference>
<evidence type="ECO:0000313" key="6">
    <source>
        <dbReference type="Proteomes" id="UP000235672"/>
    </source>
</evidence>